<reference evidence="1 2" key="1">
    <citation type="journal article" date="2014" name="PLoS ONE">
        <title>The first complete genome sequence of the class fimbriimonadia in the phylum armatimonadetes.</title>
        <authorList>
            <person name="Hu Z.Y."/>
            <person name="Wang Y.Z."/>
            <person name="Im W.T."/>
            <person name="Wang S.Y."/>
            <person name="Zhao G.P."/>
            <person name="Zheng H.J."/>
            <person name="Quan Z.X."/>
        </authorList>
    </citation>
    <scope>NUCLEOTIDE SEQUENCE [LARGE SCALE GENOMIC DNA]</scope>
    <source>
        <strain evidence="1">Gsoil 348</strain>
    </source>
</reference>
<dbReference type="KEGG" id="fgi:OP10G_4689"/>
<gene>
    <name evidence="1" type="ORF">OP10G_4689</name>
</gene>
<accession>A0A068NXL9</accession>
<proteinExistence type="predicted"/>
<dbReference type="AlphaFoldDB" id="A0A068NXL9"/>
<evidence type="ECO:0000313" key="1">
    <source>
        <dbReference type="EMBL" id="AIE88057.1"/>
    </source>
</evidence>
<dbReference type="HOGENOM" id="CLU_2553257_0_0_0"/>
<protein>
    <submittedName>
        <fullName evidence="1">Uncharacterized protein</fullName>
    </submittedName>
</protein>
<dbReference type="Proteomes" id="UP000027982">
    <property type="component" value="Chromosome"/>
</dbReference>
<name>A0A068NXL9_FIMGI</name>
<organism evidence="1 2">
    <name type="scientific">Fimbriimonas ginsengisoli Gsoil 348</name>
    <dbReference type="NCBI Taxonomy" id="661478"/>
    <lineage>
        <taxon>Bacteria</taxon>
        <taxon>Bacillati</taxon>
        <taxon>Armatimonadota</taxon>
        <taxon>Fimbriimonadia</taxon>
        <taxon>Fimbriimonadales</taxon>
        <taxon>Fimbriimonadaceae</taxon>
        <taxon>Fimbriimonas</taxon>
    </lineage>
</organism>
<dbReference type="EMBL" id="CP007139">
    <property type="protein sequence ID" value="AIE88057.1"/>
    <property type="molecule type" value="Genomic_DNA"/>
</dbReference>
<evidence type="ECO:0000313" key="2">
    <source>
        <dbReference type="Proteomes" id="UP000027982"/>
    </source>
</evidence>
<dbReference type="RefSeq" id="WP_025228074.1">
    <property type="nucleotide sequence ID" value="NZ_CP007139.1"/>
</dbReference>
<keyword evidence="2" id="KW-1185">Reference proteome</keyword>
<dbReference type="STRING" id="661478.OP10G_4689"/>
<sequence>MSKRFEESQNPSFVDLVTAYQLLGIDNLLGQPGKHTAFAQGGCTDEVVFHVVPGEWSSEDFVHLMEIAVSTISTPATLSLAA</sequence>